<feature type="coiled-coil region" evidence="1">
    <location>
        <begin position="285"/>
        <end position="319"/>
    </location>
</feature>
<feature type="coiled-coil region" evidence="1">
    <location>
        <begin position="48"/>
        <end position="138"/>
    </location>
</feature>
<protein>
    <submittedName>
        <fullName evidence="2">Uncharacterized protein</fullName>
    </submittedName>
</protein>
<sequence length="419" mass="48672">MARLTDKELNEKLMESLNITTADAKNAFNALMTEKYKELKNEARKEVYEELSKQAKQDKEKIIESMDKLSRQTINEEMKKIDIHRKKLIEEKLALQKAKANVAKEVADKVAVIKENFNNKLKNVQTTMQNKLEEEKSKFIDTASKWLNESVKKEMTEHYNDRKQLGDALEQFGKFISEQVSMQAKNHKDEMKSLDALRVRLVQEQKEKISEAKKQFFAEASTKMQKFMQETLTRELKQFRQDIAENRKKAFGMKIFESFAKEFAVKFFNEDKVVKSMFESVKASQNKLMHSNKVLEKQLNEAKNQVNQLSAINNKLSRDKIINESIAHLPIDKQNMMKNLVKEIATEKLEESIKRYIPMILGNSSINQINKNDRVLKEGKKVTFLTGESKNKNAIDLNEGNLSSDLEEEINKVIANCKF</sequence>
<proteinExistence type="predicted"/>
<accession>A0A8S5T1E3</accession>
<evidence type="ECO:0000313" key="2">
    <source>
        <dbReference type="EMBL" id="DAF56767.1"/>
    </source>
</evidence>
<dbReference type="EMBL" id="BK032721">
    <property type="protein sequence ID" value="DAF56767.1"/>
    <property type="molecule type" value="Genomic_DNA"/>
</dbReference>
<reference evidence="2" key="1">
    <citation type="journal article" date="2021" name="Proc. Natl. Acad. Sci. U.S.A.">
        <title>A Catalog of Tens of Thousands of Viruses from Human Metagenomes Reveals Hidden Associations with Chronic Diseases.</title>
        <authorList>
            <person name="Tisza M.J."/>
            <person name="Buck C.B."/>
        </authorList>
    </citation>
    <scope>NUCLEOTIDE SEQUENCE</scope>
    <source>
        <strain evidence="2">CtWb16</strain>
    </source>
</reference>
<name>A0A8S5T1E3_9CAUD</name>
<keyword evidence="1" id="KW-0175">Coiled coil</keyword>
<organism evidence="2">
    <name type="scientific">Myoviridae sp. ctWb16</name>
    <dbReference type="NCBI Taxonomy" id="2827690"/>
    <lineage>
        <taxon>Viruses</taxon>
        <taxon>Duplodnaviria</taxon>
        <taxon>Heunggongvirae</taxon>
        <taxon>Uroviricota</taxon>
        <taxon>Caudoviricetes</taxon>
    </lineage>
</organism>
<evidence type="ECO:0000256" key="1">
    <source>
        <dbReference type="SAM" id="Coils"/>
    </source>
</evidence>